<keyword evidence="3" id="KW-1185">Reference proteome</keyword>
<dbReference type="SUPFAM" id="SSF51430">
    <property type="entry name" value="NAD(P)-linked oxidoreductase"/>
    <property type="match status" value="1"/>
</dbReference>
<sequence length="488" mass="52833">MGIRLGLPGAAAESEQTRANAEAGFAISSKLEQGRLLSSMAATATNSSSHYITGHVEAAGTANFAKRIGSAAGPGHFRTLRAGGSIGDLIVSSLGIGTYMGPDSDSVDREYMESITRALSMGMNVIDCAANYRNMRSELLIGQVLPMCIKQGIINRNEVVVCSKAGYLAFDYREDIDPYTYIDETYIKTELFKREEFVGGCHCLSPAYLKNQVELSRRNMGLETIDIYYIHNPETQLSAVPRSTVLSRIKGAIGAMEECCSEGKIAMYGIATWNGFRVNASNKQHLPLEEILSYAKDIGGENHHFKVVQAPYNSFLHQAATEPSQPVRGKRMPLLHAAHHLGLSVMTSATINQGNLAKNLNPDVRNKSPELGEQRTDAQAAIQFARTTPGIVTSLLGMRRVMHVEENGSLIRVCGTHASIGLPFRHMALICLIFQLIIGVTKSLLRTTAPMQESGLPASASFTTPCFASLNASQSREGKSETPSDSAD</sequence>
<dbReference type="Proteomes" id="UP000886520">
    <property type="component" value="Chromosome 15"/>
</dbReference>
<name>A0A9D4UKM5_ADICA</name>
<dbReference type="OrthoDB" id="48988at2759"/>
<gene>
    <name evidence="2" type="ORF">GOP47_0015585</name>
</gene>
<dbReference type="Gene3D" id="3.20.20.100">
    <property type="entry name" value="NADP-dependent oxidoreductase domain"/>
    <property type="match status" value="1"/>
</dbReference>
<feature type="domain" description="NADP-dependent oxidoreductase" evidence="1">
    <location>
        <begin position="94"/>
        <end position="407"/>
    </location>
</feature>
<evidence type="ECO:0000313" key="2">
    <source>
        <dbReference type="EMBL" id="KAI5069284.1"/>
    </source>
</evidence>
<proteinExistence type="predicted"/>
<reference evidence="2" key="1">
    <citation type="submission" date="2021-01" db="EMBL/GenBank/DDBJ databases">
        <title>Adiantum capillus-veneris genome.</title>
        <authorList>
            <person name="Fang Y."/>
            <person name="Liao Q."/>
        </authorList>
    </citation>
    <scope>NUCLEOTIDE SEQUENCE</scope>
    <source>
        <strain evidence="2">H3</strain>
        <tissue evidence="2">Leaf</tissue>
    </source>
</reference>
<protein>
    <recommendedName>
        <fullName evidence="1">NADP-dependent oxidoreductase domain-containing protein</fullName>
    </recommendedName>
</protein>
<dbReference type="PANTHER" id="PTHR43312:SF1">
    <property type="entry name" value="NADP-DEPENDENT OXIDOREDUCTASE DOMAIN-CONTAINING PROTEIN"/>
    <property type="match status" value="1"/>
</dbReference>
<dbReference type="CDD" id="cd19099">
    <property type="entry name" value="AKR_unchar"/>
    <property type="match status" value="1"/>
</dbReference>
<dbReference type="InterPro" id="IPR036812">
    <property type="entry name" value="NAD(P)_OxRdtase_dom_sf"/>
</dbReference>
<dbReference type="PANTHER" id="PTHR43312">
    <property type="entry name" value="D-THREO-ALDOSE 1-DEHYDROGENASE"/>
    <property type="match status" value="1"/>
</dbReference>
<dbReference type="Pfam" id="PF00248">
    <property type="entry name" value="Aldo_ket_red"/>
    <property type="match status" value="1"/>
</dbReference>
<evidence type="ECO:0000313" key="3">
    <source>
        <dbReference type="Proteomes" id="UP000886520"/>
    </source>
</evidence>
<dbReference type="InterPro" id="IPR053135">
    <property type="entry name" value="AKR2_Oxidoreductase"/>
</dbReference>
<comment type="caution">
    <text evidence="2">The sequence shown here is derived from an EMBL/GenBank/DDBJ whole genome shotgun (WGS) entry which is preliminary data.</text>
</comment>
<accession>A0A9D4UKM5</accession>
<dbReference type="EMBL" id="JABFUD020000015">
    <property type="protein sequence ID" value="KAI5069284.1"/>
    <property type="molecule type" value="Genomic_DNA"/>
</dbReference>
<evidence type="ECO:0000259" key="1">
    <source>
        <dbReference type="Pfam" id="PF00248"/>
    </source>
</evidence>
<organism evidence="2 3">
    <name type="scientific">Adiantum capillus-veneris</name>
    <name type="common">Maidenhair fern</name>
    <dbReference type="NCBI Taxonomy" id="13818"/>
    <lineage>
        <taxon>Eukaryota</taxon>
        <taxon>Viridiplantae</taxon>
        <taxon>Streptophyta</taxon>
        <taxon>Embryophyta</taxon>
        <taxon>Tracheophyta</taxon>
        <taxon>Polypodiopsida</taxon>
        <taxon>Polypodiidae</taxon>
        <taxon>Polypodiales</taxon>
        <taxon>Pteridineae</taxon>
        <taxon>Pteridaceae</taxon>
        <taxon>Vittarioideae</taxon>
        <taxon>Adiantum</taxon>
    </lineage>
</organism>
<dbReference type="InterPro" id="IPR023210">
    <property type="entry name" value="NADP_OxRdtase_dom"/>
</dbReference>
<dbReference type="AlphaFoldDB" id="A0A9D4UKM5"/>